<name>A0ABX2EFT5_9BURK</name>
<keyword evidence="2" id="KW-1185">Reference proteome</keyword>
<comment type="caution">
    <text evidence="1">The sequence shown here is derived from an EMBL/GenBank/DDBJ whole genome shotgun (WGS) entry which is preliminary data.</text>
</comment>
<organism evidence="1 2">
    <name type="scientific">Pseudaquabacterium terrae</name>
    <dbReference type="NCBI Taxonomy" id="2732868"/>
    <lineage>
        <taxon>Bacteria</taxon>
        <taxon>Pseudomonadati</taxon>
        <taxon>Pseudomonadota</taxon>
        <taxon>Betaproteobacteria</taxon>
        <taxon>Burkholderiales</taxon>
        <taxon>Sphaerotilaceae</taxon>
        <taxon>Pseudaquabacterium</taxon>
    </lineage>
</organism>
<gene>
    <name evidence="1" type="ORF">HLB44_10825</name>
</gene>
<dbReference type="SUPFAM" id="SSF159275">
    <property type="entry name" value="PA1994-like"/>
    <property type="match status" value="1"/>
</dbReference>
<reference evidence="1 2" key="1">
    <citation type="submission" date="2020-05" db="EMBL/GenBank/DDBJ databases">
        <title>Aquincola sp. isolate from soil.</title>
        <authorList>
            <person name="Han J."/>
            <person name="Kim D.-U."/>
        </authorList>
    </citation>
    <scope>NUCLEOTIDE SEQUENCE [LARGE SCALE GENOMIC DNA]</scope>
    <source>
        <strain evidence="1 2">S2</strain>
    </source>
</reference>
<sequence length="57" mass="6704">MDLAERVRNMQQKALHTVCWVPTWSRNGLGLEHFRATLPVDEEGFVTDYPELFRRVS</sequence>
<evidence type="ECO:0000313" key="1">
    <source>
        <dbReference type="EMBL" id="NRF67479.1"/>
    </source>
</evidence>
<proteinExistence type="predicted"/>
<accession>A0ABX2EFT5</accession>
<evidence type="ECO:0000313" key="2">
    <source>
        <dbReference type="Proteomes" id="UP000737171"/>
    </source>
</evidence>
<dbReference type="EMBL" id="JABRWJ010000003">
    <property type="protein sequence ID" value="NRF67479.1"/>
    <property type="molecule type" value="Genomic_DNA"/>
</dbReference>
<dbReference type="RefSeq" id="WP_173122590.1">
    <property type="nucleotide sequence ID" value="NZ_JABRWJ010000003.1"/>
</dbReference>
<protein>
    <submittedName>
        <fullName evidence="1">Glycolipid-binding domain-containing protein</fullName>
    </submittedName>
</protein>
<dbReference type="Proteomes" id="UP000737171">
    <property type="component" value="Unassembled WGS sequence"/>
</dbReference>